<comment type="caution">
    <text evidence="6">The sequence shown here is derived from an EMBL/GenBank/DDBJ whole genome shotgun (WGS) entry which is preliminary data.</text>
</comment>
<evidence type="ECO:0000313" key="6">
    <source>
        <dbReference type="EMBL" id="KTF04534.1"/>
    </source>
</evidence>
<dbReference type="SUPFAM" id="SSF110849">
    <property type="entry name" value="ParB/Sulfiredoxin"/>
    <property type="match status" value="1"/>
</dbReference>
<dbReference type="InterPro" id="IPR041468">
    <property type="entry name" value="HTH_ParB/Spo0J"/>
</dbReference>
<dbReference type="InterPro" id="IPR004437">
    <property type="entry name" value="ParB/RepB/Spo0J"/>
</dbReference>
<dbReference type="InterPro" id="IPR003115">
    <property type="entry name" value="ParB_N"/>
</dbReference>
<dbReference type="STRING" id="59561.AQZ59_00518"/>
<feature type="domain" description="ParB-like N-terminal" evidence="5">
    <location>
        <begin position="169"/>
        <end position="266"/>
    </location>
</feature>
<dbReference type="Pfam" id="PF23552">
    <property type="entry name" value="ParB_C"/>
    <property type="match status" value="1"/>
</dbReference>
<reference evidence="6 7" key="1">
    <citation type="submission" date="2015-11" db="EMBL/GenBank/DDBJ databases">
        <title>Draft Genome Sequence of the Type Strain Trueperella bernardiae LCDC 89-0504T, Isolated from Blood Culture.</title>
        <authorList>
            <person name="Bernier A.-M."/>
            <person name="Bernard K."/>
        </authorList>
    </citation>
    <scope>NUCLEOTIDE SEQUENCE [LARGE SCALE GENOMIC DNA]</scope>
    <source>
        <strain evidence="6 7">LCDC 89-0504</strain>
    </source>
</reference>
<keyword evidence="3" id="KW-0238">DNA-binding</keyword>
<dbReference type="SUPFAM" id="SSF109709">
    <property type="entry name" value="KorB DNA-binding domain-like"/>
    <property type="match status" value="1"/>
</dbReference>
<dbReference type="InterPro" id="IPR036086">
    <property type="entry name" value="ParB/Sulfiredoxin_sf"/>
</dbReference>
<dbReference type="InterPro" id="IPR050336">
    <property type="entry name" value="Chromosome_partition/occlusion"/>
</dbReference>
<dbReference type="NCBIfam" id="TIGR00180">
    <property type="entry name" value="parB_part"/>
    <property type="match status" value="1"/>
</dbReference>
<dbReference type="CDD" id="cd16393">
    <property type="entry name" value="SPO0J_N"/>
    <property type="match status" value="1"/>
</dbReference>
<dbReference type="Proteomes" id="UP000054404">
    <property type="component" value="Unassembled WGS sequence"/>
</dbReference>
<feature type="compositionally biased region" description="Basic and acidic residues" evidence="4">
    <location>
        <begin position="18"/>
        <end position="27"/>
    </location>
</feature>
<evidence type="ECO:0000256" key="4">
    <source>
        <dbReference type="SAM" id="MobiDB-lite"/>
    </source>
</evidence>
<comment type="similarity">
    <text evidence="1">Belongs to the ParB family.</text>
</comment>
<dbReference type="OrthoDB" id="9802051at2"/>
<accession>A0A0W1KL40</accession>
<evidence type="ECO:0000256" key="1">
    <source>
        <dbReference type="ARBA" id="ARBA00006295"/>
    </source>
</evidence>
<evidence type="ECO:0000259" key="5">
    <source>
        <dbReference type="SMART" id="SM00470"/>
    </source>
</evidence>
<dbReference type="PANTHER" id="PTHR33375:SF1">
    <property type="entry name" value="CHROMOSOME-PARTITIONING PROTEIN PARB-RELATED"/>
    <property type="match status" value="1"/>
</dbReference>
<sequence length="448" mass="47852">MSDKRRALGRGLGALFPEEQKETRSRATDVFFSSPIAKETTSADTSDNSDTVVSEADTVKESGETKPATARKTTAKKTTAKKAASEASSSENSMLSENAAKEGAGLEISLDLAAGSGTETASEPGVPAKGKGRAGGTPTGMGMPDLATAATADTADPNGLLPVPGATFGDIPVDAIIPNTRQPREVFDEDDLQELADSIAEVGVLQPIVVRGLAEHHPDNPDAQYELIMGERRWRASQRAGKDTVPAIVRHTDDADLLRDALLENLHRANLNALEEAAAYQQLLEDFRCTQEELSRRIARSRPQISNTLRLLKLPPLVQRRVAAGVLSAGHARALLGLTDPAAMERLAQRIVAEGLSVRQVEETVAIGEDYAPARARGPRRGRYAEELNELAGRLSDRFNTRVKVNMGLTKGRIAIEFATIEDLNRILDNLSEGAVAVEAESGAAQQA</sequence>
<dbReference type="GO" id="GO:0005694">
    <property type="term" value="C:chromosome"/>
    <property type="evidence" value="ECO:0007669"/>
    <property type="project" value="TreeGrafter"/>
</dbReference>
<dbReference type="SMART" id="SM00470">
    <property type="entry name" value="ParB"/>
    <property type="match status" value="1"/>
</dbReference>
<proteinExistence type="inferred from homology"/>
<dbReference type="AlphaFoldDB" id="A0A0W1KL40"/>
<dbReference type="RefSeq" id="WP_062612873.1">
    <property type="nucleotide sequence ID" value="NZ_CP127099.1"/>
</dbReference>
<dbReference type="PATRIC" id="fig|59561.3.peg.510"/>
<dbReference type="FunFam" id="3.90.1530.30:FF:000001">
    <property type="entry name" value="Chromosome partitioning protein ParB"/>
    <property type="match status" value="1"/>
</dbReference>
<feature type="compositionally biased region" description="Low complexity" evidence="4">
    <location>
        <begin position="40"/>
        <end position="54"/>
    </location>
</feature>
<dbReference type="Gene3D" id="1.10.10.2830">
    <property type="match status" value="1"/>
</dbReference>
<dbReference type="Gene3D" id="3.90.1530.30">
    <property type="match status" value="1"/>
</dbReference>
<evidence type="ECO:0000256" key="3">
    <source>
        <dbReference type="ARBA" id="ARBA00023125"/>
    </source>
</evidence>
<dbReference type="GO" id="GO:0003677">
    <property type="term" value="F:DNA binding"/>
    <property type="evidence" value="ECO:0007669"/>
    <property type="project" value="UniProtKB-KW"/>
</dbReference>
<feature type="region of interest" description="Disordered" evidence="4">
    <location>
        <begin position="116"/>
        <end position="146"/>
    </location>
</feature>
<dbReference type="EMBL" id="LNIZ01000002">
    <property type="protein sequence ID" value="KTF04534.1"/>
    <property type="molecule type" value="Genomic_DNA"/>
</dbReference>
<dbReference type="InterPro" id="IPR057240">
    <property type="entry name" value="ParB_dimer_C"/>
</dbReference>
<dbReference type="Pfam" id="PF02195">
    <property type="entry name" value="ParB_N"/>
    <property type="match status" value="1"/>
</dbReference>
<feature type="region of interest" description="Disordered" evidence="4">
    <location>
        <begin position="1"/>
        <end position="95"/>
    </location>
</feature>
<keyword evidence="7" id="KW-1185">Reference proteome</keyword>
<dbReference type="GO" id="GO:0007059">
    <property type="term" value="P:chromosome segregation"/>
    <property type="evidence" value="ECO:0007669"/>
    <property type="project" value="UniProtKB-KW"/>
</dbReference>
<name>A0A0W1KL40_9ACTO</name>
<keyword evidence="2" id="KW-0159">Chromosome partition</keyword>
<dbReference type="FunFam" id="1.10.10.2830:FF:000001">
    <property type="entry name" value="Chromosome partitioning protein ParB"/>
    <property type="match status" value="1"/>
</dbReference>
<dbReference type="Pfam" id="PF17762">
    <property type="entry name" value="HTH_ParB"/>
    <property type="match status" value="1"/>
</dbReference>
<dbReference type="GO" id="GO:0045881">
    <property type="term" value="P:positive regulation of sporulation resulting in formation of a cellular spore"/>
    <property type="evidence" value="ECO:0007669"/>
    <property type="project" value="TreeGrafter"/>
</dbReference>
<evidence type="ECO:0000256" key="2">
    <source>
        <dbReference type="ARBA" id="ARBA00022829"/>
    </source>
</evidence>
<organism evidence="6 7">
    <name type="scientific">Trueperella bernardiae</name>
    <dbReference type="NCBI Taxonomy" id="59561"/>
    <lineage>
        <taxon>Bacteria</taxon>
        <taxon>Bacillati</taxon>
        <taxon>Actinomycetota</taxon>
        <taxon>Actinomycetes</taxon>
        <taxon>Actinomycetales</taxon>
        <taxon>Actinomycetaceae</taxon>
        <taxon>Trueperella</taxon>
    </lineage>
</organism>
<protein>
    <submittedName>
        <fullName evidence="6">Putative chromosome-partitioning protein ParB</fullName>
    </submittedName>
</protein>
<gene>
    <name evidence="6" type="primary">parB</name>
    <name evidence="6" type="ORF">AQZ59_00518</name>
</gene>
<dbReference type="PANTHER" id="PTHR33375">
    <property type="entry name" value="CHROMOSOME-PARTITIONING PROTEIN PARB-RELATED"/>
    <property type="match status" value="1"/>
</dbReference>
<feature type="compositionally biased region" description="Low complexity" evidence="4">
    <location>
        <begin position="81"/>
        <end position="95"/>
    </location>
</feature>
<evidence type="ECO:0000313" key="7">
    <source>
        <dbReference type="Proteomes" id="UP000054404"/>
    </source>
</evidence>